<reference evidence="1 2" key="1">
    <citation type="submission" date="2019-07" db="EMBL/GenBank/DDBJ databases">
        <title>Venturia inaequalis Genome Resource.</title>
        <authorList>
            <person name="Lichtner F.J."/>
        </authorList>
    </citation>
    <scope>NUCLEOTIDE SEQUENCE [LARGE SCALE GENOMIC DNA]</scope>
    <source>
        <strain evidence="1 2">DMI_063113</strain>
    </source>
</reference>
<dbReference type="Proteomes" id="UP000490939">
    <property type="component" value="Unassembled WGS sequence"/>
</dbReference>
<accession>A0A8H3VQ54</accession>
<name>A0A8H3VQ54_VENIN</name>
<evidence type="ECO:0000313" key="1">
    <source>
        <dbReference type="EMBL" id="KAE9991768.1"/>
    </source>
</evidence>
<dbReference type="AlphaFoldDB" id="A0A8H3VQ54"/>
<protein>
    <submittedName>
        <fullName evidence="1">Uncharacterized protein</fullName>
    </submittedName>
</protein>
<gene>
    <name evidence="1" type="ORF">EG327_011045</name>
</gene>
<organism evidence="1 2">
    <name type="scientific">Venturia inaequalis</name>
    <name type="common">Apple scab fungus</name>
    <dbReference type="NCBI Taxonomy" id="5025"/>
    <lineage>
        <taxon>Eukaryota</taxon>
        <taxon>Fungi</taxon>
        <taxon>Dikarya</taxon>
        <taxon>Ascomycota</taxon>
        <taxon>Pezizomycotina</taxon>
        <taxon>Dothideomycetes</taxon>
        <taxon>Pleosporomycetidae</taxon>
        <taxon>Venturiales</taxon>
        <taxon>Venturiaceae</taxon>
        <taxon>Venturia</taxon>
    </lineage>
</organism>
<comment type="caution">
    <text evidence="1">The sequence shown here is derived from an EMBL/GenBank/DDBJ whole genome shotgun (WGS) entry which is preliminary data.</text>
</comment>
<evidence type="ECO:0000313" key="2">
    <source>
        <dbReference type="Proteomes" id="UP000490939"/>
    </source>
</evidence>
<keyword evidence="2" id="KW-1185">Reference proteome</keyword>
<proteinExistence type="predicted"/>
<dbReference type="EMBL" id="WNWR01000083">
    <property type="protein sequence ID" value="KAE9991768.1"/>
    <property type="molecule type" value="Genomic_DNA"/>
</dbReference>
<sequence>MADFERKDVPMHDGEGVDNVAGLQFDSFLKLTDQCQPPPELGSIPEKAPRLLLSAALSHYLYNNVIFRPFYFLDYRGGGKSNGAQASKWRAELLRQLYPQDQTDSEYGEQGRAMLEMTKKATERAIQLSLSASLDNFLQMAKPLMSTSTAVNIETLQRMFSDASNISIAIWTQLRRFQLVDFSFLPQSFGDALQIMPETPLIEAHAMHTAVLEDDERCMDARQPLLLTTPGMIAYGDSAGTDYTISCVLKTAVAWMGPN</sequence>